<keyword evidence="3" id="KW-1185">Reference proteome</keyword>
<feature type="domain" description="Thioredoxin" evidence="2">
    <location>
        <begin position="616"/>
        <end position="698"/>
    </location>
</feature>
<evidence type="ECO:0000313" key="4">
    <source>
        <dbReference type="RefSeq" id="XP_030745393.1"/>
    </source>
</evidence>
<feature type="compositionally biased region" description="Basic and acidic residues" evidence="1">
    <location>
        <begin position="21"/>
        <end position="36"/>
    </location>
</feature>
<organism evidence="3 4">
    <name type="scientific">Sitophilus oryzae</name>
    <name type="common">Rice weevil</name>
    <name type="synonym">Curculio oryzae</name>
    <dbReference type="NCBI Taxonomy" id="7048"/>
    <lineage>
        <taxon>Eukaryota</taxon>
        <taxon>Metazoa</taxon>
        <taxon>Ecdysozoa</taxon>
        <taxon>Arthropoda</taxon>
        <taxon>Hexapoda</taxon>
        <taxon>Insecta</taxon>
        <taxon>Pterygota</taxon>
        <taxon>Neoptera</taxon>
        <taxon>Endopterygota</taxon>
        <taxon>Coleoptera</taxon>
        <taxon>Polyphaga</taxon>
        <taxon>Cucujiformia</taxon>
        <taxon>Curculionidae</taxon>
        <taxon>Dryophthorinae</taxon>
        <taxon>Sitophilus</taxon>
    </lineage>
</organism>
<dbReference type="Proteomes" id="UP000504635">
    <property type="component" value="Unplaced"/>
</dbReference>
<accession>A0A6J2X2H0</accession>
<dbReference type="InterPro" id="IPR013766">
    <property type="entry name" value="Thioredoxin_domain"/>
</dbReference>
<sequence>MHMLRKYREKAKNLPSSIYHNADKNENSKISNKTDTDSEDEANADLIFEDSVNEYILKMVNFIKELAIFCFIFAAYAAITHDPPKVSKSPAAYPFFPTNSVIKDFYRGQILEAIEQARSSDFSFLMFYAPWDAESQAAKAEFLKTANYLKENVAFAAVNCWQPGSTCRNQYNKVFRWPVLIAYPAFGNGIQYNGPIESSHMISFLQKLMKPVKKASEIILDFEEAFIIAELNTLPGSEEYSVYYSTALKYLENDPLGRISFFVKPVKKTKNQLSFYLWHEVKILDLNQSDWKVDVIMQWILKNIYTTSSWTLPSGSKSLVLSNFLQPGPSLILFTPMNPFYGFSDYYMMLQEISQEYANCNNYAPNFDMKSKRLDNYLTYKHLKKICKSQIYGEKQKDVLSVTTNLVFFNETYNDRKKKNNLNLYEDIKSENCYDIFPQTFKNFRMIEASSSISRKEIKTSMLRDEFDPKSMPNLKKNQYNNKCKNLLEAEKLFKPIFEPVNLESVELSVAKLGCSNQTLEFVALNSLIYYNFAERLGLDLFSKKDRSGVVIVHQKLESHYVMKNAVTSTNIRRFIRNFTNNTLIRSTDTISDITSVTTRSYHFNKTIQRSKPIYVKELTSKNFLDVVLNEGKSVLVMYYSKQCSYCNGISYIFLTLARKLSFVKNLQFRRIDGDINILPWEYTMDAFPTILFFPMFKKEETRVFPSDIPIDLTNLLGFVLSNFDSVTKLNAMYSICLHYQLEKEKRSCFTSVRSYTVALIEQMLKQWRKSNNRHRQIVLHNLRQLKQLQFLFTHKPEDLKLIQLYFNKLKFGLTNDYSSKSKESIKTEL</sequence>
<dbReference type="SUPFAM" id="SSF52833">
    <property type="entry name" value="Thioredoxin-like"/>
    <property type="match status" value="2"/>
</dbReference>
<dbReference type="GeneID" id="115874385"/>
<proteinExistence type="predicted"/>
<protein>
    <submittedName>
        <fullName evidence="4">Thioredoxin domain-containing protein 11 isoform X1</fullName>
    </submittedName>
</protein>
<evidence type="ECO:0000313" key="3">
    <source>
        <dbReference type="Proteomes" id="UP000504635"/>
    </source>
</evidence>
<feature type="region of interest" description="Disordered" evidence="1">
    <location>
        <begin position="18"/>
        <end position="37"/>
    </location>
</feature>
<dbReference type="InParanoid" id="A0A6J2X2H0"/>
<dbReference type="FunCoup" id="A0A6J2X2H0">
    <property type="interactions" value="529"/>
</dbReference>
<gene>
    <name evidence="4" type="primary">LOC115874385</name>
</gene>
<dbReference type="Pfam" id="PF00085">
    <property type="entry name" value="Thioredoxin"/>
    <property type="match status" value="1"/>
</dbReference>
<dbReference type="Gene3D" id="3.40.30.10">
    <property type="entry name" value="Glutaredoxin"/>
    <property type="match status" value="2"/>
</dbReference>
<evidence type="ECO:0000256" key="1">
    <source>
        <dbReference type="SAM" id="MobiDB-lite"/>
    </source>
</evidence>
<dbReference type="RefSeq" id="XP_030745393.1">
    <property type="nucleotide sequence ID" value="XM_030889533.1"/>
</dbReference>
<dbReference type="InterPro" id="IPR052792">
    <property type="entry name" value="Thioredoxin_dom-contain_11"/>
</dbReference>
<dbReference type="KEGG" id="soy:115874385"/>
<dbReference type="OrthoDB" id="1910803at2759"/>
<dbReference type="PANTHER" id="PTHR46497:SF1">
    <property type="entry name" value="THIOREDOXIN DOMAIN-CONTAINING PROTEIN 11"/>
    <property type="match status" value="1"/>
</dbReference>
<dbReference type="PANTHER" id="PTHR46497">
    <property type="entry name" value="THIOREDOXIN DOMAIN-CONTAINING PROTEIN 11"/>
    <property type="match status" value="1"/>
</dbReference>
<dbReference type="InterPro" id="IPR036249">
    <property type="entry name" value="Thioredoxin-like_sf"/>
</dbReference>
<name>A0A6J2X2H0_SITOR</name>
<dbReference type="AlphaFoldDB" id="A0A6J2X2H0"/>
<evidence type="ECO:0000259" key="2">
    <source>
        <dbReference type="Pfam" id="PF00085"/>
    </source>
</evidence>
<reference evidence="4" key="1">
    <citation type="submission" date="2025-08" db="UniProtKB">
        <authorList>
            <consortium name="RefSeq"/>
        </authorList>
    </citation>
    <scope>IDENTIFICATION</scope>
    <source>
        <tissue evidence="4">Gonads</tissue>
    </source>
</reference>